<feature type="transmembrane region" description="Helical" evidence="1">
    <location>
        <begin position="79"/>
        <end position="100"/>
    </location>
</feature>
<evidence type="ECO:0000259" key="2">
    <source>
        <dbReference type="Pfam" id="PF01757"/>
    </source>
</evidence>
<evidence type="ECO:0000313" key="3">
    <source>
        <dbReference type="EMBL" id="MPQ63931.1"/>
    </source>
</evidence>
<feature type="transmembrane region" description="Helical" evidence="1">
    <location>
        <begin position="48"/>
        <end position="67"/>
    </location>
</feature>
<evidence type="ECO:0000256" key="1">
    <source>
        <dbReference type="SAM" id="Phobius"/>
    </source>
</evidence>
<feature type="transmembrane region" description="Helical" evidence="1">
    <location>
        <begin position="159"/>
        <end position="177"/>
    </location>
</feature>
<dbReference type="PANTHER" id="PTHR37312">
    <property type="entry name" value="MEMBRANE-BOUND ACYLTRANSFERASE YKRP-RELATED"/>
    <property type="match status" value="1"/>
</dbReference>
<feature type="transmembrane region" description="Helical" evidence="1">
    <location>
        <begin position="213"/>
        <end position="230"/>
    </location>
</feature>
<dbReference type="AlphaFoldDB" id="A0A5N7J5A5"/>
<name>A0A5N7J5A5_9CLOT</name>
<dbReference type="Proteomes" id="UP000342249">
    <property type="component" value="Unassembled WGS sequence"/>
</dbReference>
<dbReference type="InterPro" id="IPR052734">
    <property type="entry name" value="Nod_factor_acetyltransferase"/>
</dbReference>
<feature type="transmembrane region" description="Helical" evidence="1">
    <location>
        <begin position="318"/>
        <end position="339"/>
    </location>
</feature>
<gene>
    <name evidence="3" type="ORF">E4V82_17680</name>
</gene>
<feature type="transmembrane region" description="Helical" evidence="1">
    <location>
        <begin position="132"/>
        <end position="152"/>
    </location>
</feature>
<reference evidence="3 4" key="1">
    <citation type="journal article" date="2019" name="Lett. Appl. Microbiol.">
        <title>A case of 'blown pack' spoilage of vacuum-packaged pork likely associated with Clostridium estertheticum in Canada.</title>
        <authorList>
            <person name="Zhang P."/>
            <person name="Ward P."/>
            <person name="McMullen L.M."/>
            <person name="Yang X."/>
        </authorList>
    </citation>
    <scope>NUCLEOTIDE SEQUENCE [LARGE SCALE GENOMIC DNA]</scope>
    <source>
        <strain evidence="3 4">MA19</strain>
    </source>
</reference>
<feature type="transmembrane region" description="Helical" evidence="1">
    <location>
        <begin position="275"/>
        <end position="298"/>
    </location>
</feature>
<dbReference type="PANTHER" id="PTHR37312:SF1">
    <property type="entry name" value="MEMBRANE-BOUND ACYLTRANSFERASE YKRP-RELATED"/>
    <property type="match status" value="1"/>
</dbReference>
<feature type="transmembrane region" description="Helical" evidence="1">
    <location>
        <begin position="183"/>
        <end position="201"/>
    </location>
</feature>
<organism evidence="3 4">
    <name type="scientific">Clostridium estertheticum</name>
    <dbReference type="NCBI Taxonomy" id="238834"/>
    <lineage>
        <taxon>Bacteria</taxon>
        <taxon>Bacillati</taxon>
        <taxon>Bacillota</taxon>
        <taxon>Clostridia</taxon>
        <taxon>Eubacteriales</taxon>
        <taxon>Clostridiaceae</taxon>
        <taxon>Clostridium</taxon>
    </lineage>
</organism>
<dbReference type="EMBL" id="SPSF01000043">
    <property type="protein sequence ID" value="MPQ63931.1"/>
    <property type="molecule type" value="Genomic_DNA"/>
</dbReference>
<dbReference type="InterPro" id="IPR002656">
    <property type="entry name" value="Acyl_transf_3_dom"/>
</dbReference>
<dbReference type="GO" id="GO:0016747">
    <property type="term" value="F:acyltransferase activity, transferring groups other than amino-acyl groups"/>
    <property type="evidence" value="ECO:0007669"/>
    <property type="project" value="InterPro"/>
</dbReference>
<feature type="transmembrane region" description="Helical" evidence="1">
    <location>
        <begin position="250"/>
        <end position="270"/>
    </location>
</feature>
<accession>A0A5N7J5A5</accession>
<keyword evidence="1" id="KW-0472">Membrane</keyword>
<dbReference type="Pfam" id="PF01757">
    <property type="entry name" value="Acyl_transf_3"/>
    <property type="match status" value="1"/>
</dbReference>
<feature type="domain" description="Acyltransferase 3" evidence="2">
    <location>
        <begin position="20"/>
        <end position="338"/>
    </location>
</feature>
<keyword evidence="1" id="KW-1133">Transmembrane helix</keyword>
<sequence length="356" mass="40993">MSNKLLLWEGQINMEKKRLNWIDMAKGFAMILVMFGHAPILLPIQAEVYTFHVPLFFFMSGYLFSNVKYNNFSAFLKKRIITIGIPYFCFSFIEYIYFFVFNNKQNVSPLKSFIGTLIPLRYNNGTLHNGTLWFIACLFMCEMVFFLIVKWTKNDKRKIITCLVVSAIIGGIYNTYIGKPLPWSFDVAFIAVVFYGIGYLIKGMENKVSKLVSIKYLVVFLIINVIIGHLNVRNMNARVDMSSIEYGNYFLFFGSAISGIMASLIFCRLLPKSKLLIYIGKNSIIFFAFHQMILYPIIDKLITHISFLTSEKSYIVTLNGIIHVGVTLIVMIPIIYVINNYMPFILGKRFSKKGSN</sequence>
<feature type="transmembrane region" description="Helical" evidence="1">
    <location>
        <begin position="21"/>
        <end position="42"/>
    </location>
</feature>
<keyword evidence="1" id="KW-0812">Transmembrane</keyword>
<comment type="caution">
    <text evidence="3">The sequence shown here is derived from an EMBL/GenBank/DDBJ whole genome shotgun (WGS) entry which is preliminary data.</text>
</comment>
<evidence type="ECO:0000313" key="4">
    <source>
        <dbReference type="Proteomes" id="UP000342249"/>
    </source>
</evidence>
<protein>
    <recommendedName>
        <fullName evidence="2">Acyltransferase 3 domain-containing protein</fullName>
    </recommendedName>
</protein>
<proteinExistence type="predicted"/>